<reference evidence="2 3" key="1">
    <citation type="journal article" date="2021" name="BMC Biol.">
        <title>Horizontally acquired antibacterial genes associated with adaptive radiation of ladybird beetles.</title>
        <authorList>
            <person name="Li H.S."/>
            <person name="Tang X.F."/>
            <person name="Huang Y.H."/>
            <person name="Xu Z.Y."/>
            <person name="Chen M.L."/>
            <person name="Du X.Y."/>
            <person name="Qiu B.Y."/>
            <person name="Chen P.T."/>
            <person name="Zhang W."/>
            <person name="Slipinski A."/>
            <person name="Escalona H.E."/>
            <person name="Waterhouse R.M."/>
            <person name="Zwick A."/>
            <person name="Pang H."/>
        </authorList>
    </citation>
    <scope>NUCLEOTIDE SEQUENCE [LARGE SCALE GENOMIC DNA]</scope>
    <source>
        <strain evidence="2">SYSU2018</strain>
    </source>
</reference>
<evidence type="ECO:0000313" key="2">
    <source>
        <dbReference type="EMBL" id="KAL3275168.1"/>
    </source>
</evidence>
<dbReference type="AlphaFoldDB" id="A0ABD2N954"/>
<gene>
    <name evidence="2" type="ORF">HHI36_019938</name>
</gene>
<dbReference type="EMBL" id="JABFTP020000083">
    <property type="protein sequence ID" value="KAL3275168.1"/>
    <property type="molecule type" value="Genomic_DNA"/>
</dbReference>
<name>A0ABD2N954_9CUCU</name>
<dbReference type="Proteomes" id="UP001516400">
    <property type="component" value="Unassembled WGS sequence"/>
</dbReference>
<evidence type="ECO:0000313" key="3">
    <source>
        <dbReference type="Proteomes" id="UP001516400"/>
    </source>
</evidence>
<protein>
    <submittedName>
        <fullName evidence="2">Uncharacterized protein</fullName>
    </submittedName>
</protein>
<keyword evidence="3" id="KW-1185">Reference proteome</keyword>
<comment type="caution">
    <text evidence="2">The sequence shown here is derived from an EMBL/GenBank/DDBJ whole genome shotgun (WGS) entry which is preliminary data.</text>
</comment>
<sequence>MWRKTANIEDQSSSTLPNDREIDVYNTKDTNDYAIFLECISSDAEFNQTKITSDIITCNSPKLMRLAAPLCRTPVEEVVRYDAENNIAGSLVVKIPLLVLNNGEQHCAISSSNSQSSRNDAKSVFQEM</sequence>
<accession>A0ABD2N954</accession>
<organism evidence="2 3">
    <name type="scientific">Cryptolaemus montrouzieri</name>
    <dbReference type="NCBI Taxonomy" id="559131"/>
    <lineage>
        <taxon>Eukaryota</taxon>
        <taxon>Metazoa</taxon>
        <taxon>Ecdysozoa</taxon>
        <taxon>Arthropoda</taxon>
        <taxon>Hexapoda</taxon>
        <taxon>Insecta</taxon>
        <taxon>Pterygota</taxon>
        <taxon>Neoptera</taxon>
        <taxon>Endopterygota</taxon>
        <taxon>Coleoptera</taxon>
        <taxon>Polyphaga</taxon>
        <taxon>Cucujiformia</taxon>
        <taxon>Coccinelloidea</taxon>
        <taxon>Coccinellidae</taxon>
        <taxon>Scymninae</taxon>
        <taxon>Scymnini</taxon>
        <taxon>Cryptolaemus</taxon>
    </lineage>
</organism>
<feature type="region of interest" description="Disordered" evidence="1">
    <location>
        <begin position="109"/>
        <end position="128"/>
    </location>
</feature>
<proteinExistence type="predicted"/>
<evidence type="ECO:0000256" key="1">
    <source>
        <dbReference type="SAM" id="MobiDB-lite"/>
    </source>
</evidence>